<comment type="similarity">
    <text evidence="3">Belongs to the protein kinase superfamily. Ser/Thr protein kinase family. ZRK subfamily.</text>
</comment>
<organism evidence="5 6">
    <name type="scientific">Cardamine amara subsp. amara</name>
    <dbReference type="NCBI Taxonomy" id="228776"/>
    <lineage>
        <taxon>Eukaryota</taxon>
        <taxon>Viridiplantae</taxon>
        <taxon>Streptophyta</taxon>
        <taxon>Embryophyta</taxon>
        <taxon>Tracheophyta</taxon>
        <taxon>Spermatophyta</taxon>
        <taxon>Magnoliopsida</taxon>
        <taxon>eudicotyledons</taxon>
        <taxon>Gunneridae</taxon>
        <taxon>Pentapetalae</taxon>
        <taxon>rosids</taxon>
        <taxon>malvids</taxon>
        <taxon>Brassicales</taxon>
        <taxon>Brassicaceae</taxon>
        <taxon>Cardamineae</taxon>
        <taxon>Cardamine</taxon>
    </lineage>
</organism>
<dbReference type="Pfam" id="PF00069">
    <property type="entry name" value="Pkinase"/>
    <property type="match status" value="1"/>
</dbReference>
<keyword evidence="2" id="KW-0067">ATP-binding</keyword>
<proteinExistence type="inferred from homology"/>
<feature type="domain" description="Protein kinase" evidence="4">
    <location>
        <begin position="6"/>
        <end position="357"/>
    </location>
</feature>
<comment type="caution">
    <text evidence="5">The sequence shown here is derived from an EMBL/GenBank/DDBJ whole genome shotgun (WGS) entry which is preliminary data.</text>
</comment>
<dbReference type="Proteomes" id="UP001558713">
    <property type="component" value="Unassembled WGS sequence"/>
</dbReference>
<dbReference type="FunFam" id="1.10.510.10:FF:000774">
    <property type="entry name" value="Kinase family protein"/>
    <property type="match status" value="1"/>
</dbReference>
<evidence type="ECO:0000256" key="3">
    <source>
        <dbReference type="ARBA" id="ARBA00060939"/>
    </source>
</evidence>
<evidence type="ECO:0000256" key="1">
    <source>
        <dbReference type="ARBA" id="ARBA00022741"/>
    </source>
</evidence>
<accession>A0ABD0ZIP9</accession>
<protein>
    <submittedName>
        <fullName evidence="5">Non-functional pseudokinase ZRK2</fullName>
    </submittedName>
</protein>
<dbReference type="PANTHER" id="PTHR27005">
    <property type="entry name" value="WALL-ASSOCIATED RECEPTOR KINASE-LIKE 21"/>
    <property type="match status" value="1"/>
</dbReference>
<name>A0ABD0ZIP9_CARAN</name>
<keyword evidence="1" id="KW-0547">Nucleotide-binding</keyword>
<dbReference type="GO" id="GO:0042742">
    <property type="term" value="P:defense response to bacterium"/>
    <property type="evidence" value="ECO:0007669"/>
    <property type="project" value="UniProtKB-ARBA"/>
</dbReference>
<evidence type="ECO:0000259" key="4">
    <source>
        <dbReference type="PROSITE" id="PS50011"/>
    </source>
</evidence>
<gene>
    <name evidence="5" type="ORF">V5N11_020616</name>
</gene>
<evidence type="ECO:0000313" key="6">
    <source>
        <dbReference type="Proteomes" id="UP001558713"/>
    </source>
</evidence>
<keyword evidence="6" id="KW-1185">Reference proteome</keyword>
<dbReference type="SUPFAM" id="SSF56112">
    <property type="entry name" value="Protein kinase-like (PK-like)"/>
    <property type="match status" value="1"/>
</dbReference>
<reference evidence="5 6" key="1">
    <citation type="submission" date="2024-04" db="EMBL/GenBank/DDBJ databases">
        <title>Genome assembly C_amara_ONT_v2.</title>
        <authorList>
            <person name="Yant L."/>
            <person name="Moore C."/>
            <person name="Slenker M."/>
        </authorList>
    </citation>
    <scope>NUCLEOTIDE SEQUENCE [LARGE SCALE GENOMIC DNA]</scope>
    <source>
        <tissue evidence="5">Leaf</tissue>
    </source>
</reference>
<evidence type="ECO:0000256" key="2">
    <source>
        <dbReference type="ARBA" id="ARBA00022840"/>
    </source>
</evidence>
<dbReference type="InterPro" id="IPR045274">
    <property type="entry name" value="WAK-like"/>
</dbReference>
<dbReference type="InterPro" id="IPR011009">
    <property type="entry name" value="Kinase-like_dom_sf"/>
</dbReference>
<dbReference type="PANTHER" id="PTHR27005:SF216">
    <property type="entry name" value="PROTEIN KINASE DOMAIN-CONTAINING PROTEIN"/>
    <property type="match status" value="1"/>
</dbReference>
<dbReference type="GO" id="GO:0005524">
    <property type="term" value="F:ATP binding"/>
    <property type="evidence" value="ECO:0007669"/>
    <property type="project" value="UniProtKB-KW"/>
</dbReference>
<dbReference type="AlphaFoldDB" id="A0ABD0ZIP9"/>
<dbReference type="Gene3D" id="3.30.200.20">
    <property type="entry name" value="Phosphorylase Kinase, domain 1"/>
    <property type="match status" value="1"/>
</dbReference>
<evidence type="ECO:0000313" key="5">
    <source>
        <dbReference type="EMBL" id="KAL1194553.1"/>
    </source>
</evidence>
<dbReference type="Gene3D" id="1.10.510.10">
    <property type="entry name" value="Transferase(Phosphotransferase) domain 1"/>
    <property type="match status" value="1"/>
</dbReference>
<dbReference type="PROSITE" id="PS50011">
    <property type="entry name" value="PROTEIN_KINASE_DOM"/>
    <property type="match status" value="1"/>
</dbReference>
<sequence length="357" mass="40906">MKSMVKKLKQSVRSGSSEKMKEKVIQEERWFLENGSIFLKELIADCNGKSIPIRSFSSDQIVKATSNFDSSCFVAFEGIYTWWYRGIIEDRTYMIERYLVDKATEYRVGEIYNDFVLSARMSNHTNFLKLLGCCLEFPFPVLVFENAEHGVLNQRGGTMVNREESLLSWSVRLRIAKEIANAVTYLHSAFPKITIHRDVKPTRIFLDKNWTAKLSGFSFSITLPEGKSKIATVPVVGTWGYIDPTYRATGSVTEYVDVYSFGIFLMVVLSGRPVFFNGSNGKRERIISYVKDLYENDKLDEVIDPSYPNTAKDITTGQRLQVEACVVLALSCWEKRDEDRPKMIQVAKELKRIITSF</sequence>
<dbReference type="InterPro" id="IPR000719">
    <property type="entry name" value="Prot_kinase_dom"/>
</dbReference>
<dbReference type="EMBL" id="JBANAX010000750">
    <property type="protein sequence ID" value="KAL1194553.1"/>
    <property type="molecule type" value="Genomic_DNA"/>
</dbReference>